<dbReference type="SUPFAM" id="SSF69047">
    <property type="entry name" value="Hypothetical protein YjbJ"/>
    <property type="match status" value="1"/>
</dbReference>
<dbReference type="EMBL" id="LSDN01000014">
    <property type="protein sequence ID" value="KXB80708.1"/>
    <property type="molecule type" value="Genomic_DNA"/>
</dbReference>
<comment type="similarity">
    <text evidence="1">Belongs to the UPF0337 (CsbD) family.</text>
</comment>
<dbReference type="Gene3D" id="1.10.1470.10">
    <property type="entry name" value="YjbJ"/>
    <property type="match status" value="1"/>
</dbReference>
<protein>
    <submittedName>
        <fullName evidence="4">CsbD-like protein</fullName>
    </submittedName>
</protein>
<reference evidence="4 5" key="1">
    <citation type="submission" date="2016-01" db="EMBL/GenBank/DDBJ databases">
        <authorList>
            <person name="Mitreva M."/>
            <person name="Pepin K.H."/>
            <person name="Mihindukulasuriya K.A."/>
            <person name="Fulton R."/>
            <person name="Fronick C."/>
            <person name="O'Laughlin M."/>
            <person name="Miner T."/>
            <person name="Herter B."/>
            <person name="Rosa B.A."/>
            <person name="Cordes M."/>
            <person name="Tomlinson C."/>
            <person name="Wollam A."/>
            <person name="Palsikar V.B."/>
            <person name="Mardis E.R."/>
            <person name="Wilson R.K."/>
        </authorList>
    </citation>
    <scope>NUCLEOTIDE SEQUENCE [LARGE SCALE GENOMIC DNA]</scope>
    <source>
        <strain evidence="4 5">DNF00696</strain>
    </source>
</reference>
<sequence length="81" mass="8443">MGLDDKIKNTAEDLGGKAKEAVGKVSGDKNVEAEGKADQVGAEIKDKVSEFSDKAKDMAEEAGANLKAAAEKIKEGFSSDK</sequence>
<dbReference type="Pfam" id="PF05532">
    <property type="entry name" value="CsbD"/>
    <property type="match status" value="1"/>
</dbReference>
<evidence type="ECO:0000256" key="2">
    <source>
        <dbReference type="SAM" id="MobiDB-lite"/>
    </source>
</evidence>
<dbReference type="AlphaFoldDB" id="A0AB34WZ49"/>
<accession>A0AB34WZ49</accession>
<feature type="region of interest" description="Disordered" evidence="2">
    <location>
        <begin position="1"/>
        <end position="24"/>
    </location>
</feature>
<evidence type="ECO:0000256" key="1">
    <source>
        <dbReference type="ARBA" id="ARBA00009129"/>
    </source>
</evidence>
<feature type="domain" description="CsbD-like" evidence="3">
    <location>
        <begin position="5"/>
        <end position="57"/>
    </location>
</feature>
<evidence type="ECO:0000313" key="5">
    <source>
        <dbReference type="Proteomes" id="UP000070572"/>
    </source>
</evidence>
<evidence type="ECO:0000313" key="4">
    <source>
        <dbReference type="EMBL" id="KXB80708.1"/>
    </source>
</evidence>
<dbReference type="RefSeq" id="WP_060920410.1">
    <property type="nucleotide sequence ID" value="NZ_KQ960683.1"/>
</dbReference>
<comment type="caution">
    <text evidence="4">The sequence shown here is derived from an EMBL/GenBank/DDBJ whole genome shotgun (WGS) entry which is preliminary data.</text>
</comment>
<name>A0AB34WZ49_9ACTO</name>
<proteinExistence type="inferred from homology"/>
<dbReference type="Proteomes" id="UP000070572">
    <property type="component" value="Unassembled WGS sequence"/>
</dbReference>
<dbReference type="InterPro" id="IPR008462">
    <property type="entry name" value="CsbD"/>
</dbReference>
<gene>
    <name evidence="4" type="ORF">HMPREF1862_01015</name>
</gene>
<evidence type="ECO:0000259" key="3">
    <source>
        <dbReference type="Pfam" id="PF05532"/>
    </source>
</evidence>
<organism evidence="4 5">
    <name type="scientific">Varibaculum cambriense</name>
    <dbReference type="NCBI Taxonomy" id="184870"/>
    <lineage>
        <taxon>Bacteria</taxon>
        <taxon>Bacillati</taxon>
        <taxon>Actinomycetota</taxon>
        <taxon>Actinomycetes</taxon>
        <taxon>Actinomycetales</taxon>
        <taxon>Actinomycetaceae</taxon>
        <taxon>Varibaculum</taxon>
    </lineage>
</organism>
<dbReference type="InterPro" id="IPR036629">
    <property type="entry name" value="YjbJ_sf"/>
</dbReference>